<keyword evidence="4 6" id="KW-0720">Serine protease</keyword>
<feature type="active site" description="Charge relay system" evidence="5 6">
    <location>
        <position position="431"/>
    </location>
</feature>
<dbReference type="PANTHER" id="PTHR43399">
    <property type="entry name" value="SUBTILISIN-RELATED"/>
    <property type="match status" value="1"/>
</dbReference>
<reference evidence="11 12" key="1">
    <citation type="submission" date="2020-02" db="EMBL/GenBank/DDBJ databases">
        <title>Whole-genome analyses of novel actinobacteria.</title>
        <authorList>
            <person name="Sahin N."/>
        </authorList>
    </citation>
    <scope>NUCLEOTIDE SEQUENCE [LARGE SCALE GENOMIC DNA]</scope>
    <source>
        <strain evidence="11 12">A7024</strain>
    </source>
</reference>
<dbReference type="InterPro" id="IPR023827">
    <property type="entry name" value="Peptidase_S8_Asp-AS"/>
</dbReference>
<evidence type="ECO:0000256" key="9">
    <source>
        <dbReference type="SAM" id="SignalP"/>
    </source>
</evidence>
<dbReference type="PROSITE" id="PS00138">
    <property type="entry name" value="SUBTILASE_SER"/>
    <property type="match status" value="1"/>
</dbReference>
<keyword evidence="2 6" id="KW-0645">Protease</keyword>
<evidence type="ECO:0000256" key="5">
    <source>
        <dbReference type="PIRSR" id="PIRSR615500-1"/>
    </source>
</evidence>
<organism evidence="11 12">
    <name type="scientific">Streptomyces coryli</name>
    <dbReference type="NCBI Taxonomy" id="1128680"/>
    <lineage>
        <taxon>Bacteria</taxon>
        <taxon>Bacillati</taxon>
        <taxon>Actinomycetota</taxon>
        <taxon>Actinomycetes</taxon>
        <taxon>Kitasatosporales</taxon>
        <taxon>Streptomycetaceae</taxon>
        <taxon>Streptomyces</taxon>
    </lineage>
</organism>
<evidence type="ECO:0000256" key="6">
    <source>
        <dbReference type="PROSITE-ProRule" id="PRU01240"/>
    </source>
</evidence>
<dbReference type="RefSeq" id="WP_165240392.1">
    <property type="nucleotide sequence ID" value="NZ_JAAKZV010000124.1"/>
</dbReference>
<dbReference type="EMBL" id="JAAKZV010000124">
    <property type="protein sequence ID" value="NGN67093.1"/>
    <property type="molecule type" value="Genomic_DNA"/>
</dbReference>
<dbReference type="InterPro" id="IPR013783">
    <property type="entry name" value="Ig-like_fold"/>
</dbReference>
<name>A0A6G4U4S3_9ACTN</name>
<dbReference type="PROSITE" id="PS00136">
    <property type="entry name" value="SUBTILASE_ASP"/>
    <property type="match status" value="1"/>
</dbReference>
<dbReference type="AlphaFoldDB" id="A0A6G4U4S3"/>
<keyword evidence="12" id="KW-1185">Reference proteome</keyword>
<evidence type="ECO:0000259" key="10">
    <source>
        <dbReference type="Pfam" id="PF00082"/>
    </source>
</evidence>
<feature type="domain" description="Peptidase S8/S53" evidence="10">
    <location>
        <begin position="217"/>
        <end position="469"/>
    </location>
</feature>
<feature type="active site" description="Charge relay system" evidence="5 6">
    <location>
        <position position="258"/>
    </location>
</feature>
<evidence type="ECO:0000313" key="11">
    <source>
        <dbReference type="EMBL" id="NGN67093.1"/>
    </source>
</evidence>
<dbReference type="InterPro" id="IPR036852">
    <property type="entry name" value="Peptidase_S8/S53_dom_sf"/>
</dbReference>
<dbReference type="InterPro" id="IPR015500">
    <property type="entry name" value="Peptidase_S8_subtilisin-rel"/>
</dbReference>
<feature type="signal peptide" evidence="9">
    <location>
        <begin position="1"/>
        <end position="32"/>
    </location>
</feature>
<feature type="region of interest" description="Disordered" evidence="8">
    <location>
        <begin position="320"/>
        <end position="339"/>
    </location>
</feature>
<evidence type="ECO:0000313" key="12">
    <source>
        <dbReference type="Proteomes" id="UP000481583"/>
    </source>
</evidence>
<evidence type="ECO:0000256" key="3">
    <source>
        <dbReference type="ARBA" id="ARBA00022801"/>
    </source>
</evidence>
<dbReference type="SUPFAM" id="SSF52743">
    <property type="entry name" value="Subtilisin-like"/>
    <property type="match status" value="1"/>
</dbReference>
<dbReference type="Gene3D" id="3.40.50.200">
    <property type="entry name" value="Peptidase S8/S53 domain"/>
    <property type="match status" value="1"/>
</dbReference>
<dbReference type="InterPro" id="IPR022398">
    <property type="entry name" value="Peptidase_S8_His-AS"/>
</dbReference>
<gene>
    <name evidence="11" type="ORF">G5C51_24690</name>
</gene>
<dbReference type="SUPFAM" id="SSF52025">
    <property type="entry name" value="PA domain"/>
    <property type="match status" value="1"/>
</dbReference>
<dbReference type="GO" id="GO:0005975">
    <property type="term" value="P:carbohydrate metabolic process"/>
    <property type="evidence" value="ECO:0007669"/>
    <property type="project" value="UniProtKB-ARBA"/>
</dbReference>
<dbReference type="GO" id="GO:0006508">
    <property type="term" value="P:proteolysis"/>
    <property type="evidence" value="ECO:0007669"/>
    <property type="project" value="UniProtKB-KW"/>
</dbReference>
<feature type="active site" description="Charge relay system" evidence="5 6">
    <location>
        <position position="226"/>
    </location>
</feature>
<evidence type="ECO:0000256" key="1">
    <source>
        <dbReference type="ARBA" id="ARBA00011073"/>
    </source>
</evidence>
<dbReference type="PRINTS" id="PR00723">
    <property type="entry name" value="SUBTILISIN"/>
</dbReference>
<protein>
    <submittedName>
        <fullName evidence="11">S8 family serine peptidase</fullName>
    </submittedName>
</protein>
<dbReference type="Gene3D" id="3.50.30.30">
    <property type="match status" value="1"/>
</dbReference>
<sequence length="1223" mass="129099">MTSTTRPVSLVVAAASALALGGGLLSPAGAAAADAGAVSGKSGKIPERTVTLITGDVVHFTDLPGDQDVVTVDRPAGATGGVHVQSDGERTYVIPQEAERLLAQDRLDRRLFDVTTLVKMGYDDARSGSVPVIASAGRTAAKTRAAAPAAPRGSKAVRTLQSISATALKVDKDRGRDFFKDLEGIGKVWLDGRVKANLKESVPQIGAPQAWAKGYDGKGAKVAVLDTGVDATHPDLKDRIAGSKSFVPGEEVTDKHGHGTHVASTVGGTGAASDGAYKGVAPQADLLIGKVLDDSGYGEDSSIIEAMEWAKADGADVVSMSLGSQQPDDGNDPMAQAVNSLSANGGPLYVIAAGNSGGEGTVSAPGSAASALTVAAVDKSDGRAGFSSQGPLFGSYGLKPDVAAPGVAITAAASQAQPNPPGMYEPMDGTSMATPHVAGAAAILKQRHPDWDGQRIKDALLSSSKALADDDPYSMGAGRVDVAAAVDAAVTATGSVDAGVFKWPHESGETAERTITYRNDGTAAAQLKLAAGSSAAKLSADTVTVPAGGTAEVKVALDPAAMEVGSHTSGLVTATGADGKAVAHTAYGLFKEDERYDTTLKLTDRAGKPASGRVALMREGNQGPDLIQVDGGSETLRLPAGDYLAYWWPDVPGSRPDSLAAGLVIDPEVSVRADTVIGLDARKLRKVSAEVDRPVTDRQRNVDFNRVFGDGSEWRDMFQLPVTYDEIWVTPTEKPERGSFDQLTRWRYAEPNLRVTAGGRDIPVLQQIGGASRDGRGTPRTVYAGKGAAADYEGLDAKGKAVLVRRSDDVEPLARAEAAVKAGAALLIVIGDERGRLSEWYEKDDGSSQPIPVVTVMREAGDRLVAGAGQPLSVTEKRWSEYVYDLVDQHQGAIPDRLSYRPDHDDLARIDARYYGTKEAPGAGFRYNIPAWGPGIGFKEREWYPGTRTEYVTPKVNGAGFWYENHAYDIGGGQDDWEQRSGEEEYAADRRYSRHWFEPIVQPRFGDGYESTVIDRSGVQVNVPMWSDSGAGHSGAMGADEYDTGDIALYQGDSLVKRMNGRALWADLPQETKPYRVVAQSGRDAKTWGTSTKVRTEFGFVYEPLPEGVFQKDLRLLNPRLQLPTTGLDGRVPAGSRPELTFAAATQDWMPDRVTATEGQVSASYDGGKTWHELALRPAGAGTWKTRLDVPDTSGGSVSLRLSAKAPGGYTVAQEIKDAVLVR</sequence>
<dbReference type="Gene3D" id="2.60.40.10">
    <property type="entry name" value="Immunoglobulins"/>
    <property type="match status" value="1"/>
</dbReference>
<evidence type="ECO:0000256" key="7">
    <source>
        <dbReference type="RuleBase" id="RU003355"/>
    </source>
</evidence>
<feature type="chain" id="PRO_5026071519" evidence="9">
    <location>
        <begin position="33"/>
        <end position="1223"/>
    </location>
</feature>
<keyword evidence="3 6" id="KW-0378">Hydrolase</keyword>
<dbReference type="InterPro" id="IPR051048">
    <property type="entry name" value="Peptidase_S8/S53_subtilisin"/>
</dbReference>
<keyword evidence="9" id="KW-0732">Signal</keyword>
<dbReference type="PROSITE" id="PS51892">
    <property type="entry name" value="SUBTILASE"/>
    <property type="match status" value="1"/>
</dbReference>
<evidence type="ECO:0000256" key="4">
    <source>
        <dbReference type="ARBA" id="ARBA00022825"/>
    </source>
</evidence>
<evidence type="ECO:0000256" key="8">
    <source>
        <dbReference type="SAM" id="MobiDB-lite"/>
    </source>
</evidence>
<dbReference type="PROSITE" id="PS00137">
    <property type="entry name" value="SUBTILASE_HIS"/>
    <property type="match status" value="1"/>
</dbReference>
<dbReference type="GO" id="GO:0004252">
    <property type="term" value="F:serine-type endopeptidase activity"/>
    <property type="evidence" value="ECO:0007669"/>
    <property type="project" value="UniProtKB-UniRule"/>
</dbReference>
<dbReference type="InterPro" id="IPR023828">
    <property type="entry name" value="Peptidase_S8_Ser-AS"/>
</dbReference>
<accession>A0A6G4U4S3</accession>
<comment type="caution">
    <text evidence="11">The sequence shown here is derived from an EMBL/GenBank/DDBJ whole genome shotgun (WGS) entry which is preliminary data.</text>
</comment>
<evidence type="ECO:0000256" key="2">
    <source>
        <dbReference type="ARBA" id="ARBA00022670"/>
    </source>
</evidence>
<comment type="similarity">
    <text evidence="1 6 7">Belongs to the peptidase S8 family.</text>
</comment>
<dbReference type="Proteomes" id="UP000481583">
    <property type="component" value="Unassembled WGS sequence"/>
</dbReference>
<dbReference type="InterPro" id="IPR000209">
    <property type="entry name" value="Peptidase_S8/S53_dom"/>
</dbReference>
<dbReference type="PANTHER" id="PTHR43399:SF4">
    <property type="entry name" value="CELL WALL-ASSOCIATED PROTEASE"/>
    <property type="match status" value="1"/>
</dbReference>
<proteinExistence type="inferred from homology"/>
<dbReference type="InterPro" id="IPR046450">
    <property type="entry name" value="PA_dom_sf"/>
</dbReference>
<dbReference type="Pfam" id="PF00082">
    <property type="entry name" value="Peptidase_S8"/>
    <property type="match status" value="1"/>
</dbReference>